<evidence type="ECO:0000313" key="2">
    <source>
        <dbReference type="EMBL" id="RKU42897.1"/>
    </source>
</evidence>
<comment type="caution">
    <text evidence="2">The sequence shown here is derived from an EMBL/GenBank/DDBJ whole genome shotgun (WGS) entry which is preliminary data.</text>
</comment>
<sequence length="258" mass="28933">MASPSRPGTLVFMSDLTPHLLIYPRCRSKHVFASMHFRRGVSFLTLTNTRLIYSRPCPVCPLLDNIPPPAPSDDPLPSPPRSPRSSRCPVCSSRMLDPPHTAGYACSNGECWFAHYHMVPDGLAASMWLLHGQLTSAGEFMADRRDPKRMVVDEGEVEEVQRVNVCKRDIDEVDDYHDGFELDHPWIRAENRTPRGRRLTRRWNSPAVSGQERGTGQGYFLGTDAETSFEGIMKNVASRFDEGVKQLTGGIATAYEEI</sequence>
<reference evidence="2 3" key="1">
    <citation type="submission" date="2018-08" db="EMBL/GenBank/DDBJ databases">
        <title>Draft genome of the lignicolous fungus Coniochaeta pulveracea.</title>
        <authorList>
            <person name="Borstlap C.J."/>
            <person name="De Witt R.N."/>
            <person name="Botha A."/>
            <person name="Volschenk H."/>
        </authorList>
    </citation>
    <scope>NUCLEOTIDE SEQUENCE [LARGE SCALE GENOMIC DNA]</scope>
    <source>
        <strain evidence="2 3">CAB683</strain>
    </source>
</reference>
<feature type="region of interest" description="Disordered" evidence="1">
    <location>
        <begin position="68"/>
        <end position="87"/>
    </location>
</feature>
<protein>
    <submittedName>
        <fullName evidence="2">Uncharacterized protein</fullName>
    </submittedName>
</protein>
<evidence type="ECO:0000256" key="1">
    <source>
        <dbReference type="SAM" id="MobiDB-lite"/>
    </source>
</evidence>
<gene>
    <name evidence="2" type="ORF">DL546_006387</name>
</gene>
<dbReference type="EMBL" id="QVQW01000050">
    <property type="protein sequence ID" value="RKU42897.1"/>
    <property type="molecule type" value="Genomic_DNA"/>
</dbReference>
<proteinExistence type="predicted"/>
<feature type="compositionally biased region" description="Pro residues" evidence="1">
    <location>
        <begin position="68"/>
        <end position="82"/>
    </location>
</feature>
<dbReference type="Proteomes" id="UP000275385">
    <property type="component" value="Unassembled WGS sequence"/>
</dbReference>
<accession>A0A420Y4Y8</accession>
<organism evidence="2 3">
    <name type="scientific">Coniochaeta pulveracea</name>
    <dbReference type="NCBI Taxonomy" id="177199"/>
    <lineage>
        <taxon>Eukaryota</taxon>
        <taxon>Fungi</taxon>
        <taxon>Dikarya</taxon>
        <taxon>Ascomycota</taxon>
        <taxon>Pezizomycotina</taxon>
        <taxon>Sordariomycetes</taxon>
        <taxon>Sordariomycetidae</taxon>
        <taxon>Coniochaetales</taxon>
        <taxon>Coniochaetaceae</taxon>
        <taxon>Coniochaeta</taxon>
    </lineage>
</organism>
<name>A0A420Y4Y8_9PEZI</name>
<evidence type="ECO:0000313" key="3">
    <source>
        <dbReference type="Proteomes" id="UP000275385"/>
    </source>
</evidence>
<keyword evidence="3" id="KW-1185">Reference proteome</keyword>
<dbReference type="AlphaFoldDB" id="A0A420Y4Y8"/>